<reference evidence="11 12" key="1">
    <citation type="submission" date="2024-09" db="EMBL/GenBank/DDBJ databases">
        <authorList>
            <person name="Sun Q."/>
            <person name="Mori K."/>
        </authorList>
    </citation>
    <scope>NUCLEOTIDE SEQUENCE [LARGE SCALE GENOMIC DNA]</scope>
    <source>
        <strain evidence="11 12">CCM 7538</strain>
    </source>
</reference>
<gene>
    <name evidence="11" type="primary">wbaP</name>
    <name evidence="11" type="ORF">ACFFHT_00205</name>
</gene>
<evidence type="ECO:0000259" key="10">
    <source>
        <dbReference type="Pfam" id="PF02397"/>
    </source>
</evidence>
<evidence type="ECO:0000313" key="12">
    <source>
        <dbReference type="Proteomes" id="UP001589769"/>
    </source>
</evidence>
<feature type="transmembrane region" description="Helical" evidence="9">
    <location>
        <begin position="87"/>
        <end position="106"/>
    </location>
</feature>
<proteinExistence type="inferred from homology"/>
<comment type="subcellular location">
    <subcellularLocation>
        <location evidence="2">Cell membrane</location>
    </subcellularLocation>
    <subcellularLocation>
        <location evidence="1">Membrane</location>
        <topology evidence="1">Multi-pass membrane protein</topology>
    </subcellularLocation>
</comment>
<dbReference type="InterPro" id="IPR003362">
    <property type="entry name" value="Bact_transf"/>
</dbReference>
<evidence type="ECO:0000256" key="8">
    <source>
        <dbReference type="ARBA" id="ARBA00023136"/>
    </source>
</evidence>
<protein>
    <submittedName>
        <fullName evidence="11">Undecaprenyl-phosphate galactose phosphotransferase WbaP</fullName>
    </submittedName>
</protein>
<dbReference type="RefSeq" id="WP_382372340.1">
    <property type="nucleotide sequence ID" value="NZ_JBHLWA010000001.1"/>
</dbReference>
<evidence type="ECO:0000256" key="3">
    <source>
        <dbReference type="ARBA" id="ARBA00006464"/>
    </source>
</evidence>
<keyword evidence="7 9" id="KW-1133">Transmembrane helix</keyword>
<dbReference type="InterPro" id="IPR017475">
    <property type="entry name" value="EPS_sugar_tfrase"/>
</dbReference>
<organism evidence="11 12">
    <name type="scientific">Gallibacterium melopsittaci</name>
    <dbReference type="NCBI Taxonomy" id="516063"/>
    <lineage>
        <taxon>Bacteria</taxon>
        <taxon>Pseudomonadati</taxon>
        <taxon>Pseudomonadota</taxon>
        <taxon>Gammaproteobacteria</taxon>
        <taxon>Pasteurellales</taxon>
        <taxon>Pasteurellaceae</taxon>
        <taxon>Gallibacterium</taxon>
    </lineage>
</organism>
<evidence type="ECO:0000256" key="1">
    <source>
        <dbReference type="ARBA" id="ARBA00004141"/>
    </source>
</evidence>
<dbReference type="InterPro" id="IPR017472">
    <property type="entry name" value="Undecaprenyl-P_galact_Ptfrase"/>
</dbReference>
<dbReference type="PANTHER" id="PTHR30576:SF4">
    <property type="entry name" value="UNDECAPRENYL-PHOSPHATE GALACTOSE PHOSPHOTRANSFERASE"/>
    <property type="match status" value="1"/>
</dbReference>
<sequence length="471" mass="54916">MNKELLCKSILASVDFILVYFSFFLSIELLNFVSSDFSHFLPQAEYFRREIIHIVLSLLCVAWFWTRLRHYTYRKPCWFELKEIIRTLLIFAIFELAIIAFSKLFFSRYLWGLTWIIALIIVPLGRFFVKKLLIKSGLYTKNTIIIGSKKNALDAYMALTSEPYLGLKIIQFVNIDSGFMEEEIRKTGISIVNADKVDFTDTSMQFILALEENEDVFRDLWLRKLTKKNCRSISIVPTVRGIPLYSTDMAFLFSYEVMLLRVHNNLAKRTSRFLKRAMDIMGSLSLIILLSPLLLTLYYLVSKDGGNAIYGHTRIGRHKKPFKCLKFRSMVLNSQEVLQQVLANDPVARAEWEQDFKLKNDPRITKVGHFLRKTSLDELPQLFNVLKGEMSLVGPRPIVKAELARYNEDIDYYLMAKPGMTGLWQVSGRNDVDYATRVYYDSWYVKNWSIWNDIVILFKTIKVVLNRSGAY</sequence>
<keyword evidence="12" id="KW-1185">Reference proteome</keyword>
<evidence type="ECO:0000256" key="6">
    <source>
        <dbReference type="ARBA" id="ARBA00022692"/>
    </source>
</evidence>
<evidence type="ECO:0000256" key="4">
    <source>
        <dbReference type="ARBA" id="ARBA00022475"/>
    </source>
</evidence>
<feature type="domain" description="Bacterial sugar transferase" evidence="10">
    <location>
        <begin position="275"/>
        <end position="465"/>
    </location>
</feature>
<feature type="transmembrane region" description="Helical" evidence="9">
    <location>
        <begin position="12"/>
        <end position="34"/>
    </location>
</feature>
<dbReference type="PANTHER" id="PTHR30576">
    <property type="entry name" value="COLANIC BIOSYNTHESIS UDP-GLUCOSE LIPID CARRIER TRANSFERASE"/>
    <property type="match status" value="1"/>
</dbReference>
<comment type="similarity">
    <text evidence="3">Belongs to the bacterial sugar transferase family.</text>
</comment>
<keyword evidence="8 9" id="KW-0472">Membrane</keyword>
<feature type="transmembrane region" description="Helical" evidence="9">
    <location>
        <begin position="278"/>
        <end position="301"/>
    </location>
</feature>
<dbReference type="Pfam" id="PF02397">
    <property type="entry name" value="Bac_transf"/>
    <property type="match status" value="1"/>
</dbReference>
<dbReference type="NCBIfam" id="TIGR03025">
    <property type="entry name" value="EPS_sugtrans"/>
    <property type="match status" value="1"/>
</dbReference>
<dbReference type="EMBL" id="JBHLWA010000001">
    <property type="protein sequence ID" value="MFC0321997.1"/>
    <property type="molecule type" value="Genomic_DNA"/>
</dbReference>
<feature type="transmembrane region" description="Helical" evidence="9">
    <location>
        <begin position="112"/>
        <end position="129"/>
    </location>
</feature>
<evidence type="ECO:0000256" key="5">
    <source>
        <dbReference type="ARBA" id="ARBA00022679"/>
    </source>
</evidence>
<name>A0ABV6HTK6_9PAST</name>
<dbReference type="NCBIfam" id="TIGR03022">
    <property type="entry name" value="WbaP_sugtrans"/>
    <property type="match status" value="1"/>
</dbReference>
<feature type="transmembrane region" description="Helical" evidence="9">
    <location>
        <begin position="46"/>
        <end position="66"/>
    </location>
</feature>
<evidence type="ECO:0000256" key="9">
    <source>
        <dbReference type="SAM" id="Phobius"/>
    </source>
</evidence>
<keyword evidence="5" id="KW-0808">Transferase</keyword>
<keyword evidence="6 9" id="KW-0812">Transmembrane</keyword>
<keyword evidence="4" id="KW-1003">Cell membrane</keyword>
<dbReference type="Proteomes" id="UP001589769">
    <property type="component" value="Unassembled WGS sequence"/>
</dbReference>
<evidence type="ECO:0000256" key="2">
    <source>
        <dbReference type="ARBA" id="ARBA00004236"/>
    </source>
</evidence>
<evidence type="ECO:0000313" key="11">
    <source>
        <dbReference type="EMBL" id="MFC0321997.1"/>
    </source>
</evidence>
<evidence type="ECO:0000256" key="7">
    <source>
        <dbReference type="ARBA" id="ARBA00022989"/>
    </source>
</evidence>
<comment type="caution">
    <text evidence="11">The sequence shown here is derived from an EMBL/GenBank/DDBJ whole genome shotgun (WGS) entry which is preliminary data.</text>
</comment>
<accession>A0ABV6HTK6</accession>